<feature type="transmembrane region" description="Helical" evidence="2">
    <location>
        <begin position="211"/>
        <end position="230"/>
    </location>
</feature>
<evidence type="ECO:0000313" key="4">
    <source>
        <dbReference type="WBParaSite" id="maker-unitig_25199-snap-gene-0.2-mRNA-1"/>
    </source>
</evidence>
<dbReference type="WBParaSite" id="maker-unitig_25199-snap-gene-0.2-mRNA-1">
    <property type="protein sequence ID" value="maker-unitig_25199-snap-gene-0.2-mRNA-1"/>
    <property type="gene ID" value="maker-unitig_25199-snap-gene-0.2"/>
</dbReference>
<evidence type="ECO:0000313" key="3">
    <source>
        <dbReference type="Proteomes" id="UP000095280"/>
    </source>
</evidence>
<dbReference type="Proteomes" id="UP000095280">
    <property type="component" value="Unplaced"/>
</dbReference>
<accession>A0A1I8F949</accession>
<keyword evidence="2" id="KW-1133">Transmembrane helix</keyword>
<reference evidence="4" key="1">
    <citation type="submission" date="2016-11" db="UniProtKB">
        <authorList>
            <consortium name="WormBaseParasite"/>
        </authorList>
    </citation>
    <scope>IDENTIFICATION</scope>
</reference>
<feature type="region of interest" description="Disordered" evidence="1">
    <location>
        <begin position="183"/>
        <end position="204"/>
    </location>
</feature>
<feature type="region of interest" description="Disordered" evidence="1">
    <location>
        <begin position="1"/>
        <end position="20"/>
    </location>
</feature>
<proteinExistence type="predicted"/>
<organism evidence="3 4">
    <name type="scientific">Macrostomum lignano</name>
    <dbReference type="NCBI Taxonomy" id="282301"/>
    <lineage>
        <taxon>Eukaryota</taxon>
        <taxon>Metazoa</taxon>
        <taxon>Spiralia</taxon>
        <taxon>Lophotrochozoa</taxon>
        <taxon>Platyhelminthes</taxon>
        <taxon>Rhabditophora</taxon>
        <taxon>Macrostomorpha</taxon>
        <taxon>Macrostomida</taxon>
        <taxon>Macrostomidae</taxon>
        <taxon>Macrostomum</taxon>
    </lineage>
</organism>
<evidence type="ECO:0000256" key="1">
    <source>
        <dbReference type="SAM" id="MobiDB-lite"/>
    </source>
</evidence>
<dbReference type="AlphaFoldDB" id="A0A1I8F949"/>
<name>A0A1I8F949_9PLAT</name>
<sequence length="243" mass="26478">PARQRRTRSGASAQGAAGLGRHQAEVVSSANCSARRTEAAPLIRRTEWSWRCAAAACRRALAGWTAIEVDNREWPPAPPEKLEELWWQSVGGATIIAAIRELLLRTCSTAFYATQRGPTFGGSGAHSGTESATMFATTLQRLQAGFVISSPAARWELPMLGPVGKRRCTRAWFQRSEERLIRAPAEDKDGKEAAGLGESSRSRRRPPRLRITQLYIEALLFNFILTFIAIRTGDLAAGTSSGG</sequence>
<evidence type="ECO:0000256" key="2">
    <source>
        <dbReference type="SAM" id="Phobius"/>
    </source>
</evidence>
<feature type="compositionally biased region" description="Basic and acidic residues" evidence="1">
    <location>
        <begin position="183"/>
        <end position="192"/>
    </location>
</feature>
<keyword evidence="2" id="KW-0472">Membrane</keyword>
<feature type="compositionally biased region" description="Low complexity" evidence="1">
    <location>
        <begin position="9"/>
        <end position="20"/>
    </location>
</feature>
<keyword evidence="2" id="KW-0812">Transmembrane</keyword>
<protein>
    <submittedName>
        <fullName evidence="4">Ion_trans domain-containing protein</fullName>
    </submittedName>
</protein>
<keyword evidence="3" id="KW-1185">Reference proteome</keyword>